<comment type="caution">
    <text evidence="1">The sequence shown here is derived from an EMBL/GenBank/DDBJ whole genome shotgun (WGS) entry which is preliminary data.</text>
</comment>
<dbReference type="AlphaFoldDB" id="A0A918F6W6"/>
<reference evidence="1" key="1">
    <citation type="journal article" date="2014" name="Int. J. Syst. Evol. Microbiol.">
        <title>Complete genome sequence of Corynebacterium casei LMG S-19264T (=DSM 44701T), isolated from a smear-ripened cheese.</title>
        <authorList>
            <consortium name="US DOE Joint Genome Institute (JGI-PGF)"/>
            <person name="Walter F."/>
            <person name="Albersmeier A."/>
            <person name="Kalinowski J."/>
            <person name="Ruckert C."/>
        </authorList>
    </citation>
    <scope>NUCLEOTIDE SEQUENCE</scope>
    <source>
        <strain evidence="1">JCM 31311</strain>
    </source>
</reference>
<evidence type="ECO:0000313" key="1">
    <source>
        <dbReference type="EMBL" id="GGR10850.1"/>
    </source>
</evidence>
<gene>
    <name evidence="1" type="ORF">GCM10008957_24500</name>
</gene>
<accession>A0A918F6W6</accession>
<protein>
    <submittedName>
        <fullName evidence="1">Uncharacterized protein</fullName>
    </submittedName>
</protein>
<organism evidence="1 2">
    <name type="scientific">Deinococcus ruber</name>
    <dbReference type="NCBI Taxonomy" id="1848197"/>
    <lineage>
        <taxon>Bacteria</taxon>
        <taxon>Thermotogati</taxon>
        <taxon>Deinococcota</taxon>
        <taxon>Deinococci</taxon>
        <taxon>Deinococcales</taxon>
        <taxon>Deinococcaceae</taxon>
        <taxon>Deinococcus</taxon>
    </lineage>
</organism>
<keyword evidence="2" id="KW-1185">Reference proteome</keyword>
<reference evidence="1" key="2">
    <citation type="submission" date="2020-09" db="EMBL/GenBank/DDBJ databases">
        <authorList>
            <person name="Sun Q."/>
            <person name="Ohkuma M."/>
        </authorList>
    </citation>
    <scope>NUCLEOTIDE SEQUENCE</scope>
    <source>
        <strain evidence="1">JCM 31311</strain>
    </source>
</reference>
<dbReference type="EMBL" id="BMQL01000012">
    <property type="protein sequence ID" value="GGR10850.1"/>
    <property type="molecule type" value="Genomic_DNA"/>
</dbReference>
<evidence type="ECO:0000313" key="2">
    <source>
        <dbReference type="Proteomes" id="UP000603865"/>
    </source>
</evidence>
<dbReference type="Proteomes" id="UP000603865">
    <property type="component" value="Unassembled WGS sequence"/>
</dbReference>
<sequence>MVDAHLTVDALPLLCSRVHSHRFANLHSALTEAEHEALMTHSLRNALIVRWLRTTEVGGVAR</sequence>
<name>A0A918F6W6_9DEIO</name>
<proteinExistence type="predicted"/>